<feature type="chain" id="PRO_5009643955" description="NlpC/P60 domain-containing protein" evidence="6">
    <location>
        <begin position="38"/>
        <end position="340"/>
    </location>
</feature>
<evidence type="ECO:0000256" key="3">
    <source>
        <dbReference type="ARBA" id="ARBA00022801"/>
    </source>
</evidence>
<evidence type="ECO:0000256" key="2">
    <source>
        <dbReference type="ARBA" id="ARBA00022670"/>
    </source>
</evidence>
<comment type="similarity">
    <text evidence="1">Belongs to the peptidase C40 family.</text>
</comment>
<feature type="region of interest" description="Disordered" evidence="5">
    <location>
        <begin position="196"/>
        <end position="219"/>
    </location>
</feature>
<evidence type="ECO:0000256" key="4">
    <source>
        <dbReference type="ARBA" id="ARBA00022807"/>
    </source>
</evidence>
<evidence type="ECO:0000256" key="6">
    <source>
        <dbReference type="SAM" id="SignalP"/>
    </source>
</evidence>
<name>A0A1J7C213_9ACTN</name>
<evidence type="ECO:0000313" key="9">
    <source>
        <dbReference type="Proteomes" id="UP000243342"/>
    </source>
</evidence>
<dbReference type="InterPro" id="IPR038765">
    <property type="entry name" value="Papain-like_cys_pep_sf"/>
</dbReference>
<evidence type="ECO:0000259" key="7">
    <source>
        <dbReference type="PROSITE" id="PS51935"/>
    </source>
</evidence>
<dbReference type="RefSeq" id="WP_071658424.1">
    <property type="nucleotide sequence ID" value="NZ_MLCF01000142.1"/>
</dbReference>
<evidence type="ECO:0000313" key="8">
    <source>
        <dbReference type="EMBL" id="OIV35608.1"/>
    </source>
</evidence>
<feature type="domain" description="NlpC/P60" evidence="7">
    <location>
        <begin position="224"/>
        <end position="340"/>
    </location>
</feature>
<dbReference type="AlphaFoldDB" id="A0A1J7C213"/>
<dbReference type="Proteomes" id="UP000243342">
    <property type="component" value="Unassembled WGS sequence"/>
</dbReference>
<dbReference type="Pfam" id="PF00877">
    <property type="entry name" value="NLPC_P60"/>
    <property type="match status" value="1"/>
</dbReference>
<comment type="caution">
    <text evidence="8">The sequence shown here is derived from an EMBL/GenBank/DDBJ whole genome shotgun (WGS) entry which is preliminary data.</text>
</comment>
<proteinExistence type="inferred from homology"/>
<dbReference type="EMBL" id="MLCF01000142">
    <property type="protein sequence ID" value="OIV35608.1"/>
    <property type="molecule type" value="Genomic_DNA"/>
</dbReference>
<keyword evidence="6" id="KW-0732">Signal</keyword>
<dbReference type="GO" id="GO:0008234">
    <property type="term" value="F:cysteine-type peptidase activity"/>
    <property type="evidence" value="ECO:0007669"/>
    <property type="project" value="UniProtKB-KW"/>
</dbReference>
<dbReference type="InterPro" id="IPR051794">
    <property type="entry name" value="PG_Endopeptidase_C40"/>
</dbReference>
<keyword evidence="3" id="KW-0378">Hydrolase</keyword>
<dbReference type="InterPro" id="IPR000064">
    <property type="entry name" value="NLP_P60_dom"/>
</dbReference>
<sequence>MASHRRPKQITKSRARAGVITAAAATAVALGASTANAQPSASSVKSKLDKLNEQAEAANEKYLGAQEKEKAGQKEVNRLQDQVAAQQAKLNKLQDQIGQIAAAQYRSGGIDPTVQLMLSTHPDQFLDKAQAMDHLSAQQEEAVREMAAQKKVVDGKRQAAEAKLASLDKVTKQAASDKKDLQTKVHAAQKLLNSLTAQQRQQMQQQENSSAASSASKVTNVPASGRAGAALAAAKAELGKPYVYGATGPGSFDCSGLMQWAWRAAGVSLPRTSQAQASAGTRIGSLSQAQPGDLIVFYSGASHVGMYVGNGMIIHAPHTGAVVRYESASVMPIYDIVRPG</sequence>
<dbReference type="Gene3D" id="3.90.1720.10">
    <property type="entry name" value="endopeptidase domain like (from Nostoc punctiforme)"/>
    <property type="match status" value="1"/>
</dbReference>
<evidence type="ECO:0000256" key="1">
    <source>
        <dbReference type="ARBA" id="ARBA00007074"/>
    </source>
</evidence>
<dbReference type="SUPFAM" id="SSF54001">
    <property type="entry name" value="Cysteine proteinases"/>
    <property type="match status" value="1"/>
</dbReference>
<keyword evidence="9" id="KW-1185">Reference proteome</keyword>
<feature type="compositionally biased region" description="Low complexity" evidence="5">
    <location>
        <begin position="197"/>
        <end position="216"/>
    </location>
</feature>
<feature type="region of interest" description="Disordered" evidence="5">
    <location>
        <begin position="33"/>
        <end position="52"/>
    </location>
</feature>
<reference evidence="8 9" key="1">
    <citation type="submission" date="2016-10" db="EMBL/GenBank/DDBJ databases">
        <title>Genome sequence of Streptomyces gilvigriseus MUSC 26.</title>
        <authorList>
            <person name="Lee L.-H."/>
            <person name="Ser H.-L."/>
        </authorList>
    </citation>
    <scope>NUCLEOTIDE SEQUENCE [LARGE SCALE GENOMIC DNA]</scope>
    <source>
        <strain evidence="8 9">MUSC 26</strain>
    </source>
</reference>
<protein>
    <recommendedName>
        <fullName evidence="7">NlpC/P60 domain-containing protein</fullName>
    </recommendedName>
</protein>
<organism evidence="8 9">
    <name type="scientific">Mangrovactinospora gilvigrisea</name>
    <dbReference type="NCBI Taxonomy" id="1428644"/>
    <lineage>
        <taxon>Bacteria</taxon>
        <taxon>Bacillati</taxon>
        <taxon>Actinomycetota</taxon>
        <taxon>Actinomycetes</taxon>
        <taxon>Kitasatosporales</taxon>
        <taxon>Streptomycetaceae</taxon>
        <taxon>Mangrovactinospora</taxon>
    </lineage>
</organism>
<accession>A0A1J7C213</accession>
<evidence type="ECO:0000256" key="5">
    <source>
        <dbReference type="SAM" id="MobiDB-lite"/>
    </source>
</evidence>
<gene>
    <name evidence="8" type="ORF">BIV57_20625</name>
</gene>
<dbReference type="OrthoDB" id="5177647at2"/>
<dbReference type="PANTHER" id="PTHR47359:SF3">
    <property type="entry name" value="NLP_P60 DOMAIN-CONTAINING PROTEIN-RELATED"/>
    <property type="match status" value="1"/>
</dbReference>
<dbReference type="STRING" id="1428644.BIV57_20625"/>
<dbReference type="PANTHER" id="PTHR47359">
    <property type="entry name" value="PEPTIDOGLYCAN DL-ENDOPEPTIDASE CWLO"/>
    <property type="match status" value="1"/>
</dbReference>
<dbReference type="GO" id="GO:0006508">
    <property type="term" value="P:proteolysis"/>
    <property type="evidence" value="ECO:0007669"/>
    <property type="project" value="UniProtKB-KW"/>
</dbReference>
<keyword evidence="2" id="KW-0645">Protease</keyword>
<keyword evidence="4" id="KW-0788">Thiol protease</keyword>
<feature type="signal peptide" evidence="6">
    <location>
        <begin position="1"/>
        <end position="37"/>
    </location>
</feature>
<dbReference type="PROSITE" id="PS51935">
    <property type="entry name" value="NLPC_P60"/>
    <property type="match status" value="1"/>
</dbReference>